<keyword evidence="3" id="KW-1185">Reference proteome</keyword>
<protein>
    <submittedName>
        <fullName evidence="2">Uncharacterized protein</fullName>
    </submittedName>
</protein>
<proteinExistence type="predicted"/>
<accession>A0A0W0GGH4</accession>
<dbReference type="STRING" id="1217799.DEALK_04880"/>
<evidence type="ECO:0000256" key="1">
    <source>
        <dbReference type="SAM" id="Phobius"/>
    </source>
</evidence>
<dbReference type="AlphaFoldDB" id="A0A0W0GGH4"/>
<keyword evidence="1" id="KW-1133">Transmembrane helix</keyword>
<comment type="caution">
    <text evidence="2">The sequence shown here is derived from an EMBL/GenBank/DDBJ whole genome shotgun (WGS) entry which is preliminary data.</text>
</comment>
<dbReference type="EMBL" id="LFDV01000002">
    <property type="protein sequence ID" value="KTB47643.1"/>
    <property type="molecule type" value="Genomic_DNA"/>
</dbReference>
<feature type="transmembrane region" description="Helical" evidence="1">
    <location>
        <begin position="16"/>
        <end position="39"/>
    </location>
</feature>
<organism evidence="2 3">
    <name type="scientific">Dehalogenimonas alkenigignens</name>
    <dbReference type="NCBI Taxonomy" id="1217799"/>
    <lineage>
        <taxon>Bacteria</taxon>
        <taxon>Bacillati</taxon>
        <taxon>Chloroflexota</taxon>
        <taxon>Dehalococcoidia</taxon>
        <taxon>Dehalococcoidales</taxon>
        <taxon>Dehalococcoidaceae</taxon>
        <taxon>Dehalogenimonas</taxon>
    </lineage>
</organism>
<evidence type="ECO:0000313" key="3">
    <source>
        <dbReference type="Proteomes" id="UP000053947"/>
    </source>
</evidence>
<keyword evidence="1" id="KW-0472">Membrane</keyword>
<name>A0A0W0GGH4_9CHLR</name>
<dbReference type="Proteomes" id="UP000053947">
    <property type="component" value="Unassembled WGS sequence"/>
</dbReference>
<evidence type="ECO:0000313" key="2">
    <source>
        <dbReference type="EMBL" id="KTB47643.1"/>
    </source>
</evidence>
<reference evidence="2 3" key="1">
    <citation type="submission" date="2015-06" db="EMBL/GenBank/DDBJ databases">
        <title>Genome sequence of the organohalide-respiring Dehalogenimonas alkenigignens type strain (IP3-3T).</title>
        <authorList>
            <person name="Key T.A."/>
            <person name="Richmond D.P."/>
            <person name="Bowman K.S."/>
            <person name="Cho Y.-J."/>
            <person name="Chun J."/>
            <person name="da Costa M.S."/>
            <person name="Rainey F.A."/>
            <person name="Moe W.M."/>
        </authorList>
    </citation>
    <scope>NUCLEOTIDE SEQUENCE [LARGE SCALE GENOMIC DNA]</scope>
    <source>
        <strain evidence="2 3">IP3-3</strain>
    </source>
</reference>
<keyword evidence="1" id="KW-0812">Transmembrane</keyword>
<gene>
    <name evidence="2" type="ORF">DEALK_04880</name>
</gene>
<sequence>MAGTDQKGRSQKRADAFVTVMVFIGALMALAVIFSKLAALE</sequence>